<organism evidence="2 3">
    <name type="scientific">Tahibacter amnicola</name>
    <dbReference type="NCBI Taxonomy" id="2976241"/>
    <lineage>
        <taxon>Bacteria</taxon>
        <taxon>Pseudomonadati</taxon>
        <taxon>Pseudomonadota</taxon>
        <taxon>Gammaproteobacteria</taxon>
        <taxon>Lysobacterales</taxon>
        <taxon>Rhodanobacteraceae</taxon>
        <taxon>Tahibacter</taxon>
    </lineage>
</organism>
<dbReference type="PANTHER" id="PTHR43464:SF83">
    <property type="entry name" value="MALONYL-[ACYL-CARRIER PROTEIN] O-METHYLTRANSFERASE"/>
    <property type="match status" value="1"/>
</dbReference>
<dbReference type="InterPro" id="IPR029063">
    <property type="entry name" value="SAM-dependent_MTases_sf"/>
</dbReference>
<keyword evidence="3" id="KW-1185">Reference proteome</keyword>
<dbReference type="EMBL" id="CP104694">
    <property type="protein sequence ID" value="UXI70103.1"/>
    <property type="molecule type" value="Genomic_DNA"/>
</dbReference>
<evidence type="ECO:0000259" key="1">
    <source>
        <dbReference type="Pfam" id="PF13649"/>
    </source>
</evidence>
<feature type="domain" description="Methyltransferase" evidence="1">
    <location>
        <begin position="98"/>
        <end position="191"/>
    </location>
</feature>
<name>A0ABY6BJB3_9GAMM</name>
<dbReference type="InterPro" id="IPR041698">
    <property type="entry name" value="Methyltransf_25"/>
</dbReference>
<reference evidence="2" key="1">
    <citation type="submission" date="2022-09" db="EMBL/GenBank/DDBJ databases">
        <title>Tahibacter sp. nov., isolated from a fresh water.</title>
        <authorList>
            <person name="Baek J.H."/>
            <person name="Lee J.K."/>
            <person name="Kim J.M."/>
            <person name="Jeon C.O."/>
        </authorList>
    </citation>
    <scope>NUCLEOTIDE SEQUENCE</scope>
    <source>
        <strain evidence="2">W38</strain>
    </source>
</reference>
<dbReference type="Pfam" id="PF13649">
    <property type="entry name" value="Methyltransf_25"/>
    <property type="match status" value="1"/>
</dbReference>
<keyword evidence="2" id="KW-0489">Methyltransferase</keyword>
<gene>
    <name evidence="2" type="ORF">N4264_10880</name>
</gene>
<protein>
    <submittedName>
        <fullName evidence="2">Class I SAM-dependent methyltransferase</fullName>
    </submittedName>
</protein>
<accession>A0ABY6BJB3</accession>
<dbReference type="RefSeq" id="WP_261697054.1">
    <property type="nucleotide sequence ID" value="NZ_CP104694.1"/>
</dbReference>
<keyword evidence="2" id="KW-0808">Transferase</keyword>
<proteinExistence type="predicted"/>
<dbReference type="PANTHER" id="PTHR43464">
    <property type="entry name" value="METHYLTRANSFERASE"/>
    <property type="match status" value="1"/>
</dbReference>
<dbReference type="SUPFAM" id="SSF53335">
    <property type="entry name" value="S-adenosyl-L-methionine-dependent methyltransferases"/>
    <property type="match status" value="1"/>
</dbReference>
<dbReference type="GO" id="GO:0032259">
    <property type="term" value="P:methylation"/>
    <property type="evidence" value="ECO:0007669"/>
    <property type="project" value="UniProtKB-KW"/>
</dbReference>
<sequence length="270" mass="29524">MSNAMRATLKRWVERAGLLGVAFRVHEYLKAREARRRHPAAFRGLAADGLPMPPAGHLVLVGGETNAEAFLQGGAHTAQTIRSVLAAHGADIGQFRAILDFGCGCGRVMRHWQSLPGRVELHGTDYNAALIEWSRKNLPFGRFHINSLAPPLSHADGSFDLVYAFSVFTHLTAALQVAWIAELTRVLAPGGYLFITVHGESFRNQLSVDEARQFDAGDLVVRHAGMAGSNLCAAFHPLPYLRRMAGELEVIDHRPALLGQDVVLLRKRAA</sequence>
<evidence type="ECO:0000313" key="3">
    <source>
        <dbReference type="Proteomes" id="UP001064632"/>
    </source>
</evidence>
<dbReference type="GO" id="GO:0008168">
    <property type="term" value="F:methyltransferase activity"/>
    <property type="evidence" value="ECO:0007669"/>
    <property type="project" value="UniProtKB-KW"/>
</dbReference>
<dbReference type="Proteomes" id="UP001064632">
    <property type="component" value="Chromosome"/>
</dbReference>
<evidence type="ECO:0000313" key="2">
    <source>
        <dbReference type="EMBL" id="UXI70103.1"/>
    </source>
</evidence>
<dbReference type="CDD" id="cd02440">
    <property type="entry name" value="AdoMet_MTases"/>
    <property type="match status" value="1"/>
</dbReference>
<dbReference type="Gene3D" id="3.40.50.150">
    <property type="entry name" value="Vaccinia Virus protein VP39"/>
    <property type="match status" value="1"/>
</dbReference>